<evidence type="ECO:0000256" key="2">
    <source>
        <dbReference type="ARBA" id="ARBA00012573"/>
    </source>
</evidence>
<evidence type="ECO:0000313" key="7">
    <source>
        <dbReference type="Proteomes" id="UP000639643"/>
    </source>
</evidence>
<feature type="region of interest" description="Disordered" evidence="4">
    <location>
        <begin position="1"/>
        <end position="36"/>
    </location>
</feature>
<dbReference type="GO" id="GO:0005737">
    <property type="term" value="C:cytoplasm"/>
    <property type="evidence" value="ECO:0007669"/>
    <property type="project" value="TreeGrafter"/>
</dbReference>
<keyword evidence="6" id="KW-0378">Hydrolase</keyword>
<comment type="catalytic activity">
    <reaction evidence="3">
        <text>pretRNA = a 3'-half-tRNA molecule with a 5'-OH end + a 5'-half-tRNA molecule with a 2',3'-cyclic phosphate end + an intron with a 2',3'-cyclic phosphate and a 5'-hydroxyl terminus.</text>
        <dbReference type="EC" id="4.6.1.16"/>
    </reaction>
</comment>
<dbReference type="InterPro" id="IPR006677">
    <property type="entry name" value="tRNA_intron_Endonuc_cat-like"/>
</dbReference>
<keyword evidence="7" id="KW-1185">Reference proteome</keyword>
<dbReference type="InterPro" id="IPR006676">
    <property type="entry name" value="tRNA_splic"/>
</dbReference>
<reference evidence="6" key="1">
    <citation type="journal article" date="2020" name="Phytopathology">
        <title>Genome Sequence Resources of Colletotrichum truncatum, C. plurivorum, C. musicola, and C. sojae: Four Species Pathogenic to Soybean (Glycine max).</title>
        <authorList>
            <person name="Rogerio F."/>
            <person name="Boufleur T.R."/>
            <person name="Ciampi-Guillardi M."/>
            <person name="Sukno S.A."/>
            <person name="Thon M.R."/>
            <person name="Massola Junior N.S."/>
            <person name="Baroncelli R."/>
        </authorList>
    </citation>
    <scope>NUCLEOTIDE SEQUENCE</scope>
    <source>
        <strain evidence="6">LFN0074</strain>
    </source>
</reference>
<dbReference type="InterPro" id="IPR011856">
    <property type="entry name" value="tRNA_endonuc-like_dom_sf"/>
</dbReference>
<dbReference type="GO" id="GO:0000213">
    <property type="term" value="F:tRNA-intron lyase activity"/>
    <property type="evidence" value="ECO:0007669"/>
    <property type="project" value="UniProtKB-EC"/>
</dbReference>
<dbReference type="OrthoDB" id="10249562at2759"/>
<dbReference type="EC" id="4.6.1.16" evidence="2"/>
<dbReference type="Proteomes" id="UP000639643">
    <property type="component" value="Unassembled WGS sequence"/>
</dbReference>
<dbReference type="CDD" id="cd22363">
    <property type="entry name" value="tRNA-intron_lyase_C"/>
    <property type="match status" value="1"/>
</dbReference>
<evidence type="ECO:0000256" key="3">
    <source>
        <dbReference type="ARBA" id="ARBA00034031"/>
    </source>
</evidence>
<accession>A0A8H6KUP8</accession>
<gene>
    <name evidence="6" type="ORF">CMUS01_04830</name>
</gene>
<dbReference type="PANTHER" id="PTHR21227:SF0">
    <property type="entry name" value="TRNA-SPLICING ENDONUCLEASE SUBUNIT SEN2"/>
    <property type="match status" value="1"/>
</dbReference>
<evidence type="ECO:0000259" key="5">
    <source>
        <dbReference type="Pfam" id="PF01974"/>
    </source>
</evidence>
<dbReference type="InterPro" id="IPR036167">
    <property type="entry name" value="tRNA_intron_Endo_cat-like_sf"/>
</dbReference>
<feature type="region of interest" description="Disordered" evidence="4">
    <location>
        <begin position="503"/>
        <end position="539"/>
    </location>
</feature>
<dbReference type="EMBL" id="WIGM01000135">
    <property type="protein sequence ID" value="KAF6837999.1"/>
    <property type="molecule type" value="Genomic_DNA"/>
</dbReference>
<keyword evidence="6" id="KW-0540">Nuclease</keyword>
<name>A0A8H6KUP8_9PEZI</name>
<dbReference type="Pfam" id="PF01974">
    <property type="entry name" value="tRNA_int_endo"/>
    <property type="match status" value="1"/>
</dbReference>
<dbReference type="Gene3D" id="3.40.1350.10">
    <property type="match status" value="1"/>
</dbReference>
<comment type="similarity">
    <text evidence="1">Belongs to the tRNA-intron endonuclease family.</text>
</comment>
<sequence>MSQTQNTVPQPSPAGAPGKQGAAGSSTPRPRGPPLHKIYELPAPIRTFPLPSFYPNNPISLFHVLYAWTKQTFFPPPAEPSVVYEGIWSPQSKSVHIVDEKNMSALWQQGFYGKGNLSRSEPNWLKREKVRRGLVPGQVSELVTANRREERRQMKWERAKSEQEAIRQMRLQEAQQAAQPAADTVNPADATIKSTVNGHDAEAVVEAISLPEPTLAPVDLEAESEPEPAAKQATSNVTKDASIITPESGVVSATFTDMVNGATSPETQASIDSTAPVEAIILPETILKPGDVLALSKTLTFTAPIGPFELLSLPNSHQVAEQNGGSEAALESIDLIIDDETLTQPGDVLPVSVPFTLSAPVGPLELIRLPNSHVALLATSEQVDTAVSSDEEQTTLASTTESEQIVPNGVYCEPLVNGSSDGSIVAAPTGPLELLSLPNTHTPLVNGTGPTSIGQKLSIIHENGRADASAESATGHLINDLVNGTNGTKVNGIDTNGAKAMASTATESPCTPKPLKRRKSVRFSPKVESATYQLSDPPSPSYALLNGKSTPPVNGTPLGPSVLEAEEETMATTNGVPSVEPEVVAAPEPTEVVNKEHLQLTTEEAFFLSFGLGALKIVDPTTKAVIPPADLFTLFRQNSYFPARDVSSLQPDDGFLVNYAVYHHFRSMGWVPRAGIKFGVDWLLYAKGPVFDHAEFGAIILPSYSDQWWKDSDRELPRKTWPWLHGVVRVLSHVQKSLVLVYVDVPPPPRFDEALKKGGPALAFKQYKIREVMVKRWSSNRNR</sequence>
<proteinExistence type="inferred from homology"/>
<dbReference type="SUPFAM" id="SSF53032">
    <property type="entry name" value="tRNA-intron endonuclease catalytic domain-like"/>
    <property type="match status" value="1"/>
</dbReference>
<evidence type="ECO:0000256" key="1">
    <source>
        <dbReference type="ARBA" id="ARBA00008078"/>
    </source>
</evidence>
<dbReference type="PANTHER" id="PTHR21227">
    <property type="entry name" value="TRNA-SPLICING ENDONUCLEASE SUBUNIT SEN2"/>
    <property type="match status" value="1"/>
</dbReference>
<dbReference type="GO" id="GO:0000379">
    <property type="term" value="P:tRNA-type intron splice site recognition and cleavage"/>
    <property type="evidence" value="ECO:0007669"/>
    <property type="project" value="TreeGrafter"/>
</dbReference>
<evidence type="ECO:0000256" key="4">
    <source>
        <dbReference type="SAM" id="MobiDB-lite"/>
    </source>
</evidence>
<protein>
    <recommendedName>
        <fullName evidence="2">tRNA-intron lyase</fullName>
        <ecNumber evidence="2">4.6.1.16</ecNumber>
    </recommendedName>
</protein>
<dbReference type="GO" id="GO:0003676">
    <property type="term" value="F:nucleic acid binding"/>
    <property type="evidence" value="ECO:0007669"/>
    <property type="project" value="InterPro"/>
</dbReference>
<dbReference type="GO" id="GO:0000214">
    <property type="term" value="C:tRNA-intron endonuclease complex"/>
    <property type="evidence" value="ECO:0007669"/>
    <property type="project" value="TreeGrafter"/>
</dbReference>
<keyword evidence="6" id="KW-0255">Endonuclease</keyword>
<organism evidence="6 7">
    <name type="scientific">Colletotrichum musicola</name>
    <dbReference type="NCBI Taxonomy" id="2175873"/>
    <lineage>
        <taxon>Eukaryota</taxon>
        <taxon>Fungi</taxon>
        <taxon>Dikarya</taxon>
        <taxon>Ascomycota</taxon>
        <taxon>Pezizomycotina</taxon>
        <taxon>Sordariomycetes</taxon>
        <taxon>Hypocreomycetidae</taxon>
        <taxon>Glomerellales</taxon>
        <taxon>Glomerellaceae</taxon>
        <taxon>Colletotrichum</taxon>
        <taxon>Colletotrichum orchidearum species complex</taxon>
    </lineage>
</organism>
<evidence type="ECO:0000313" key="6">
    <source>
        <dbReference type="EMBL" id="KAF6837999.1"/>
    </source>
</evidence>
<feature type="compositionally biased region" description="Low complexity" evidence="4">
    <location>
        <begin position="13"/>
        <end position="26"/>
    </location>
</feature>
<comment type="caution">
    <text evidence="6">The sequence shown here is derived from an EMBL/GenBank/DDBJ whole genome shotgun (WGS) entry which is preliminary data.</text>
</comment>
<feature type="domain" description="tRNA intron endonuclease catalytic" evidence="5">
    <location>
        <begin position="655"/>
        <end position="744"/>
    </location>
</feature>
<dbReference type="AlphaFoldDB" id="A0A8H6KUP8"/>